<dbReference type="RefSeq" id="WP_074796349.1">
    <property type="nucleotide sequence ID" value="NZ_FOVJ01000002.1"/>
</dbReference>
<organism evidence="2 3">
    <name type="scientific">Nitrosospira briensis</name>
    <dbReference type="NCBI Taxonomy" id="35799"/>
    <lineage>
        <taxon>Bacteria</taxon>
        <taxon>Pseudomonadati</taxon>
        <taxon>Pseudomonadota</taxon>
        <taxon>Betaproteobacteria</taxon>
        <taxon>Nitrosomonadales</taxon>
        <taxon>Nitrosomonadaceae</taxon>
        <taxon>Nitrosospira</taxon>
    </lineage>
</organism>
<gene>
    <name evidence="2" type="ORF">SAMN05216386_1591</name>
</gene>
<protein>
    <submittedName>
        <fullName evidence="2">Uncharacterized protein</fullName>
    </submittedName>
</protein>
<proteinExistence type="predicted"/>
<dbReference type="AlphaFoldDB" id="A0A1I5AYP7"/>
<dbReference type="EMBL" id="FOVJ01000002">
    <property type="protein sequence ID" value="SFN67616.1"/>
    <property type="molecule type" value="Genomic_DNA"/>
</dbReference>
<name>A0A1I5AYP7_9PROT</name>
<keyword evidence="3" id="KW-1185">Reference proteome</keyword>
<dbReference type="OrthoDB" id="8565343at2"/>
<feature type="transmembrane region" description="Helical" evidence="1">
    <location>
        <begin position="30"/>
        <end position="49"/>
    </location>
</feature>
<dbReference type="Proteomes" id="UP000183107">
    <property type="component" value="Unassembled WGS sequence"/>
</dbReference>
<accession>A0A1I5AYP7</accession>
<sequence>MDASGGPQTMTDESMAQLLRLGMDNDGTTFLSLMMLLILIIGVIHAFFFTEDGSMMWPVVVVLMSLGGYFLVT</sequence>
<reference evidence="3" key="1">
    <citation type="submission" date="2016-10" db="EMBL/GenBank/DDBJ databases">
        <authorList>
            <person name="Varghese N."/>
        </authorList>
    </citation>
    <scope>NUCLEOTIDE SEQUENCE [LARGE SCALE GENOMIC DNA]</scope>
    <source>
        <strain evidence="3">Nsp8</strain>
    </source>
</reference>
<evidence type="ECO:0000313" key="3">
    <source>
        <dbReference type="Proteomes" id="UP000183107"/>
    </source>
</evidence>
<evidence type="ECO:0000313" key="2">
    <source>
        <dbReference type="EMBL" id="SFN67616.1"/>
    </source>
</evidence>
<feature type="transmembrane region" description="Helical" evidence="1">
    <location>
        <begin position="55"/>
        <end position="72"/>
    </location>
</feature>
<keyword evidence="1" id="KW-0812">Transmembrane</keyword>
<evidence type="ECO:0000256" key="1">
    <source>
        <dbReference type="SAM" id="Phobius"/>
    </source>
</evidence>
<keyword evidence="1" id="KW-0472">Membrane</keyword>
<keyword evidence="1" id="KW-1133">Transmembrane helix</keyword>